<evidence type="ECO:0000256" key="6">
    <source>
        <dbReference type="ARBA" id="ARBA00022723"/>
    </source>
</evidence>
<dbReference type="SUPFAM" id="SSF52540">
    <property type="entry name" value="P-loop containing nucleoside triphosphate hydrolases"/>
    <property type="match status" value="1"/>
</dbReference>
<protein>
    <recommendedName>
        <fullName evidence="3">tRNA threonylcarbamoyladenosine biosynthesis protein TsaE</fullName>
    </recommendedName>
    <alternativeName>
        <fullName evidence="10">t(6)A37 threonylcarbamoyladenosine biosynthesis protein TsaE</fullName>
    </alternativeName>
</protein>
<sequence length="164" mass="18303">MAWKKDDAKLVLDAHSLKDTGKLAAILAALCCPGSVIALDGDLGAGKTAFSQLFAKALGVQEQVNSPTFTIIKEYEGRMPFYHMDVYRLSMEEADELGLDEYFEGSGVTVVEWASLIEEIMPSAYLHVYLEVSGDESRRIYLEPIGSKYEAWMLNLIREWGLTQ</sequence>
<evidence type="ECO:0000256" key="8">
    <source>
        <dbReference type="ARBA" id="ARBA00022840"/>
    </source>
</evidence>
<dbReference type="NCBIfam" id="TIGR00150">
    <property type="entry name" value="T6A_YjeE"/>
    <property type="match status" value="1"/>
</dbReference>
<keyword evidence="7" id="KW-0547">Nucleotide-binding</keyword>
<dbReference type="InterPro" id="IPR003442">
    <property type="entry name" value="T6A_TsaE"/>
</dbReference>
<dbReference type="InterPro" id="IPR027417">
    <property type="entry name" value="P-loop_NTPase"/>
</dbReference>
<dbReference type="EMBL" id="JAGGLD010000002">
    <property type="protein sequence ID" value="MBP2000692.1"/>
    <property type="molecule type" value="Genomic_DNA"/>
</dbReference>
<evidence type="ECO:0000256" key="9">
    <source>
        <dbReference type="ARBA" id="ARBA00022842"/>
    </source>
</evidence>
<reference evidence="11 12" key="1">
    <citation type="submission" date="2021-03" db="EMBL/GenBank/DDBJ databases">
        <title>Genomic Encyclopedia of Type Strains, Phase IV (KMG-IV): sequencing the most valuable type-strain genomes for metagenomic binning, comparative biology and taxonomic classification.</title>
        <authorList>
            <person name="Goeker M."/>
        </authorList>
    </citation>
    <scope>NUCLEOTIDE SEQUENCE [LARGE SCALE GENOMIC DNA]</scope>
    <source>
        <strain evidence="11 12">DSM 26806</strain>
    </source>
</reference>
<keyword evidence="8" id="KW-0067">ATP-binding</keyword>
<evidence type="ECO:0000256" key="2">
    <source>
        <dbReference type="ARBA" id="ARBA00007599"/>
    </source>
</evidence>
<dbReference type="RefSeq" id="WP_209861085.1">
    <property type="nucleotide sequence ID" value="NZ_JAGGLD010000002.1"/>
</dbReference>
<comment type="subcellular location">
    <subcellularLocation>
        <location evidence="1">Cytoplasm</location>
    </subcellularLocation>
</comment>
<evidence type="ECO:0000256" key="7">
    <source>
        <dbReference type="ARBA" id="ARBA00022741"/>
    </source>
</evidence>
<name>A0ABS4JG56_9BACL</name>
<evidence type="ECO:0000256" key="10">
    <source>
        <dbReference type="ARBA" id="ARBA00032441"/>
    </source>
</evidence>
<dbReference type="Gene3D" id="3.40.50.300">
    <property type="entry name" value="P-loop containing nucleotide triphosphate hydrolases"/>
    <property type="match status" value="1"/>
</dbReference>
<dbReference type="PANTHER" id="PTHR33540">
    <property type="entry name" value="TRNA THREONYLCARBAMOYLADENOSINE BIOSYNTHESIS PROTEIN TSAE"/>
    <property type="match status" value="1"/>
</dbReference>
<evidence type="ECO:0000313" key="12">
    <source>
        <dbReference type="Proteomes" id="UP001519288"/>
    </source>
</evidence>
<comment type="similarity">
    <text evidence="2">Belongs to the TsaE family.</text>
</comment>
<dbReference type="Proteomes" id="UP001519288">
    <property type="component" value="Unassembled WGS sequence"/>
</dbReference>
<evidence type="ECO:0000256" key="5">
    <source>
        <dbReference type="ARBA" id="ARBA00022694"/>
    </source>
</evidence>
<dbReference type="PANTHER" id="PTHR33540:SF2">
    <property type="entry name" value="TRNA THREONYLCARBAMOYLADENOSINE BIOSYNTHESIS PROTEIN TSAE"/>
    <property type="match status" value="1"/>
</dbReference>
<evidence type="ECO:0000256" key="1">
    <source>
        <dbReference type="ARBA" id="ARBA00004496"/>
    </source>
</evidence>
<organism evidence="11 12">
    <name type="scientific">Paenibacillus shirakamiensis</name>
    <dbReference type="NCBI Taxonomy" id="1265935"/>
    <lineage>
        <taxon>Bacteria</taxon>
        <taxon>Bacillati</taxon>
        <taxon>Bacillota</taxon>
        <taxon>Bacilli</taxon>
        <taxon>Bacillales</taxon>
        <taxon>Paenibacillaceae</taxon>
        <taxon>Paenibacillus</taxon>
    </lineage>
</organism>
<keyword evidence="4" id="KW-0963">Cytoplasm</keyword>
<keyword evidence="12" id="KW-1185">Reference proteome</keyword>
<keyword evidence="9" id="KW-0460">Magnesium</keyword>
<comment type="caution">
    <text evidence="11">The sequence shown here is derived from an EMBL/GenBank/DDBJ whole genome shotgun (WGS) entry which is preliminary data.</text>
</comment>
<evidence type="ECO:0000256" key="3">
    <source>
        <dbReference type="ARBA" id="ARBA00019010"/>
    </source>
</evidence>
<gene>
    <name evidence="11" type="ORF">J2Z69_001723</name>
</gene>
<evidence type="ECO:0000256" key="4">
    <source>
        <dbReference type="ARBA" id="ARBA00022490"/>
    </source>
</evidence>
<proteinExistence type="inferred from homology"/>
<accession>A0ABS4JG56</accession>
<evidence type="ECO:0000313" key="11">
    <source>
        <dbReference type="EMBL" id="MBP2000692.1"/>
    </source>
</evidence>
<keyword evidence="6" id="KW-0479">Metal-binding</keyword>
<keyword evidence="5" id="KW-0819">tRNA processing</keyword>
<dbReference type="Pfam" id="PF02367">
    <property type="entry name" value="TsaE"/>
    <property type="match status" value="1"/>
</dbReference>